<feature type="region of interest" description="Disordered" evidence="1">
    <location>
        <begin position="1"/>
        <end position="45"/>
    </location>
</feature>
<name>A0A3B4ZRK0_9TELE</name>
<dbReference type="GO" id="GO:0090385">
    <property type="term" value="P:phagosome-lysosome fusion"/>
    <property type="evidence" value="ECO:0007669"/>
    <property type="project" value="TreeGrafter"/>
</dbReference>
<organism evidence="2">
    <name type="scientific">Stegastes partitus</name>
    <name type="common">bicolor damselfish</name>
    <dbReference type="NCBI Taxonomy" id="144197"/>
    <lineage>
        <taxon>Eukaryota</taxon>
        <taxon>Metazoa</taxon>
        <taxon>Chordata</taxon>
        <taxon>Craniata</taxon>
        <taxon>Vertebrata</taxon>
        <taxon>Euteleostomi</taxon>
        <taxon>Actinopterygii</taxon>
        <taxon>Neopterygii</taxon>
        <taxon>Teleostei</taxon>
        <taxon>Neoteleostei</taxon>
        <taxon>Acanthomorphata</taxon>
        <taxon>Ovalentaria</taxon>
        <taxon>Pomacentridae</taxon>
        <taxon>Stegastes</taxon>
    </lineage>
</organism>
<evidence type="ECO:0000256" key="1">
    <source>
        <dbReference type="SAM" id="MobiDB-lite"/>
    </source>
</evidence>
<dbReference type="InterPro" id="IPR043548">
    <property type="entry name" value="PIKfyve"/>
</dbReference>
<reference evidence="2" key="1">
    <citation type="submission" date="2023-09" db="UniProtKB">
        <authorList>
            <consortium name="Ensembl"/>
        </authorList>
    </citation>
    <scope>IDENTIFICATION</scope>
</reference>
<accession>A0A3B4ZRK0</accession>
<dbReference type="GeneTree" id="ENSGT00940000177631"/>
<dbReference type="STRING" id="144197.ENSSPAP00000010376"/>
<evidence type="ECO:0000313" key="2">
    <source>
        <dbReference type="Ensembl" id="ENSSPAP00000010376.1"/>
    </source>
</evidence>
<dbReference type="GO" id="GO:1903426">
    <property type="term" value="P:regulation of reactive oxygen species biosynthetic process"/>
    <property type="evidence" value="ECO:0007669"/>
    <property type="project" value="TreeGrafter"/>
</dbReference>
<protein>
    <submittedName>
        <fullName evidence="2">Uncharacterized protein</fullName>
    </submittedName>
</protein>
<dbReference type="GO" id="GO:0000285">
    <property type="term" value="F:1-phosphatidylinositol-3-phosphate 5-kinase activity"/>
    <property type="evidence" value="ECO:0007669"/>
    <property type="project" value="InterPro"/>
</dbReference>
<dbReference type="GO" id="GO:0012506">
    <property type="term" value="C:vesicle membrane"/>
    <property type="evidence" value="ECO:0007669"/>
    <property type="project" value="TreeGrafter"/>
</dbReference>
<dbReference type="AlphaFoldDB" id="A0A3B4ZRK0"/>
<dbReference type="GO" id="GO:0032438">
    <property type="term" value="P:melanosome organization"/>
    <property type="evidence" value="ECO:0007669"/>
    <property type="project" value="TreeGrafter"/>
</dbReference>
<dbReference type="GO" id="GO:0052810">
    <property type="term" value="F:1-phosphatidylinositol-5-kinase activity"/>
    <property type="evidence" value="ECO:0007669"/>
    <property type="project" value="TreeGrafter"/>
</dbReference>
<proteinExistence type="predicted"/>
<dbReference type="PANTHER" id="PTHR46715">
    <property type="entry name" value="1-PHOSPHATIDYLINOSITOL 3-PHOSPHATE 5-KINASE"/>
    <property type="match status" value="1"/>
</dbReference>
<sequence>MAADDKSSSSSSADWTAEPPVISPSSPSHLTHFKPLTPEQDEPPLRSAYSSFVNLFRFNNKAPTGSIGSFNSTFNSSTDELKIILLQRRIDWLKTRRKSDASLSHDPRTAVQLRTALKRLKEIMEGKSQSQHLVQRKLSN</sequence>
<dbReference type="GO" id="GO:0030593">
    <property type="term" value="P:neutrophil chemotaxis"/>
    <property type="evidence" value="ECO:0007669"/>
    <property type="project" value="TreeGrafter"/>
</dbReference>
<dbReference type="GO" id="GO:0031410">
    <property type="term" value="C:cytoplasmic vesicle"/>
    <property type="evidence" value="ECO:0007669"/>
    <property type="project" value="TreeGrafter"/>
</dbReference>
<dbReference type="PANTHER" id="PTHR46715:SF1">
    <property type="entry name" value="1-PHOSPHATIDYLINOSITOL 3-PHOSPHATE 5-KINASE"/>
    <property type="match status" value="1"/>
</dbReference>
<dbReference type="Ensembl" id="ENSSPAT00000010555.1">
    <property type="protein sequence ID" value="ENSSPAP00000010376.1"/>
    <property type="gene ID" value="ENSSPAG00000007895.1"/>
</dbReference>